<dbReference type="AlphaFoldDB" id="A0A4R7IZ86"/>
<proteinExistence type="predicted"/>
<evidence type="ECO:0000313" key="2">
    <source>
        <dbReference type="EMBL" id="TDT30015.1"/>
    </source>
</evidence>
<dbReference type="EMBL" id="SOAW01000003">
    <property type="protein sequence ID" value="TDT30015.1"/>
    <property type="molecule type" value="Genomic_DNA"/>
</dbReference>
<evidence type="ECO:0000256" key="1">
    <source>
        <dbReference type="SAM" id="Phobius"/>
    </source>
</evidence>
<comment type="caution">
    <text evidence="2">The sequence shown here is derived from an EMBL/GenBank/DDBJ whole genome shotgun (WGS) entry which is preliminary data.</text>
</comment>
<gene>
    <name evidence="2" type="ORF">CLV29_3038</name>
</gene>
<feature type="transmembrane region" description="Helical" evidence="1">
    <location>
        <begin position="34"/>
        <end position="60"/>
    </location>
</feature>
<evidence type="ECO:0000313" key="3">
    <source>
        <dbReference type="Proteomes" id="UP000295371"/>
    </source>
</evidence>
<accession>A0A4R7IZ86</accession>
<keyword evidence="1" id="KW-0812">Transmembrane</keyword>
<keyword evidence="3" id="KW-1185">Reference proteome</keyword>
<dbReference type="Proteomes" id="UP000295371">
    <property type="component" value="Unassembled WGS sequence"/>
</dbReference>
<reference evidence="2 3" key="1">
    <citation type="submission" date="2019-03" db="EMBL/GenBank/DDBJ databases">
        <title>Genomic Encyclopedia of Archaeal and Bacterial Type Strains, Phase II (KMG-II): from individual species to whole genera.</title>
        <authorList>
            <person name="Goeker M."/>
        </authorList>
    </citation>
    <scope>NUCLEOTIDE SEQUENCE [LARGE SCALE GENOMIC DNA]</scope>
    <source>
        <strain evidence="2 3">DSM 24323</strain>
    </source>
</reference>
<name>A0A4R7IZ86_9ACTN</name>
<organism evidence="2 3">
    <name type="scientific">Naumannella halotolerans</name>
    <dbReference type="NCBI Taxonomy" id="993414"/>
    <lineage>
        <taxon>Bacteria</taxon>
        <taxon>Bacillati</taxon>
        <taxon>Actinomycetota</taxon>
        <taxon>Actinomycetes</taxon>
        <taxon>Propionibacteriales</taxon>
        <taxon>Propionibacteriaceae</taxon>
        <taxon>Naumannella</taxon>
    </lineage>
</organism>
<protein>
    <submittedName>
        <fullName evidence="2">Uncharacterized protein</fullName>
    </submittedName>
</protein>
<sequence>MRLAVPADPGAALPARQRRRTTIVPMPPVAEVHAWVLLIAAATTTLGLLAALVWMLFLGLRRNVGSGRR</sequence>
<keyword evidence="1" id="KW-1133">Transmembrane helix</keyword>
<keyword evidence="1" id="KW-0472">Membrane</keyword>